<dbReference type="Gene3D" id="3.40.50.300">
    <property type="entry name" value="P-loop containing nucleotide triphosphate hydrolases"/>
    <property type="match status" value="2"/>
</dbReference>
<keyword evidence="1" id="KW-0234">DNA repair</keyword>
<dbReference type="Pfam" id="PF14214">
    <property type="entry name" value="Helitron_like_N"/>
    <property type="match status" value="1"/>
</dbReference>
<comment type="similarity">
    <text evidence="1">Belongs to the helicase family.</text>
</comment>
<dbReference type="InterPro" id="IPR049163">
    <property type="entry name" value="Pif1-like_2B_dom"/>
</dbReference>
<dbReference type="GO" id="GO:0000723">
    <property type="term" value="P:telomere maintenance"/>
    <property type="evidence" value="ECO:0007669"/>
    <property type="project" value="InterPro"/>
</dbReference>
<dbReference type="CDD" id="cd18809">
    <property type="entry name" value="SF1_C_RecD"/>
    <property type="match status" value="1"/>
</dbReference>
<gene>
    <name evidence="6" type="ORF">DERF_009036</name>
</gene>
<evidence type="ECO:0000256" key="2">
    <source>
        <dbReference type="SAM" id="Coils"/>
    </source>
</evidence>
<dbReference type="GO" id="GO:0005524">
    <property type="term" value="F:ATP binding"/>
    <property type="evidence" value="ECO:0007669"/>
    <property type="project" value="UniProtKB-KW"/>
</dbReference>
<comment type="cofactor">
    <cofactor evidence="1">
        <name>Mg(2+)</name>
        <dbReference type="ChEBI" id="CHEBI:18420"/>
    </cofactor>
</comment>
<evidence type="ECO:0000259" key="5">
    <source>
        <dbReference type="Pfam" id="PF21530"/>
    </source>
</evidence>
<evidence type="ECO:0000259" key="3">
    <source>
        <dbReference type="Pfam" id="PF05970"/>
    </source>
</evidence>
<comment type="catalytic activity">
    <reaction evidence="1">
        <text>ATP + H2O = ADP + phosphate + H(+)</text>
        <dbReference type="Rhea" id="RHEA:13065"/>
        <dbReference type="ChEBI" id="CHEBI:15377"/>
        <dbReference type="ChEBI" id="CHEBI:15378"/>
        <dbReference type="ChEBI" id="CHEBI:30616"/>
        <dbReference type="ChEBI" id="CHEBI:43474"/>
        <dbReference type="ChEBI" id="CHEBI:456216"/>
        <dbReference type="EC" id="5.6.2.3"/>
    </reaction>
</comment>
<reference evidence="6" key="1">
    <citation type="submission" date="2013-05" db="EMBL/GenBank/DDBJ databases">
        <authorList>
            <person name="Yim A.K.Y."/>
            <person name="Chan T.F."/>
            <person name="Ji K.M."/>
            <person name="Liu X.Y."/>
            <person name="Zhou J.W."/>
            <person name="Li R.Q."/>
            <person name="Yang K.Y."/>
            <person name="Li J."/>
            <person name="Li M."/>
            <person name="Law P.T.W."/>
            <person name="Wu Y.L."/>
            <person name="Cai Z.L."/>
            <person name="Qin H."/>
            <person name="Bao Y."/>
            <person name="Leung R.K.K."/>
            <person name="Ng P.K.S."/>
            <person name="Zou J."/>
            <person name="Zhong X.J."/>
            <person name="Ran P.X."/>
            <person name="Zhong N.S."/>
            <person name="Liu Z.G."/>
            <person name="Tsui S.K.W."/>
        </authorList>
    </citation>
    <scope>NUCLEOTIDE SEQUENCE</scope>
    <source>
        <strain evidence="6">Derf</strain>
        <tissue evidence="6">Whole organism</tissue>
    </source>
</reference>
<evidence type="ECO:0000313" key="7">
    <source>
        <dbReference type="Proteomes" id="UP000790347"/>
    </source>
</evidence>
<keyword evidence="1" id="KW-0067">ATP-binding</keyword>
<keyword evidence="1" id="KW-0233">DNA recombination</keyword>
<sequence length="1656" mass="189477">MPLNSSSSSEVEASSKETHSVVCSFDKYFFHCSSSAHVAAAFASDRWCNYSIEHRKSSNSNLDSSFCVPVARRREYMRAYRANQSDSVTRIRRIAHAANVAETRASESQEETRRRLQSSQVRMRVLRANVDVTRVTHDNYRDADVSIHYIGEMNKQCNKCNAYLFPGETSNSCCHNGKVQPQRFVGYPDFLKDLFTNRENPNFVNFKKHIINYNASLSFASIGMRHDESLRGTRGVQAIKCHGMTYHLMAHLHPEQTQDRAYAQIFVYAPEEAAERRLEHPANSDLERALLVQIHDFLAQNNPYAIQFKAFNDALNESGAESMNMSLIFKRNVRRINRNDPHPGRYNAPVASEIAFIYQSDPDGLPQIQRDFVVYPRTPAGQASTFRIHYLSKHLNPMCYVLFYPNGEEGWSPIPGQRINLDELNEPARDRNVTQLQFYSSQLFKRPNIYNPILDGGRLFHVWVIDKFLNVETSRLDWHRKNQAQLRVDQYRGLMDALESEANEVEGRLGRVVILASSFEGSARNMNEHYHDAMAIVAKYGFPELFITMTANTEWPEIIENLHQNQTAFERPDLIDRVFKKKLNHLMEIIYKKGYFGRCQAYVYTIEYQKRGLPHAHIIVWLIDGDKLDTPEKIDRYISAQIPPDNPDYEFVREIVLKHMVHTCMPNRCLNEDGECNRKFPKPFEAETVIENDGYPRYRREHAPSVVYNGKTIDNSMIVPHNLYLLKTFQCHINAEIVRTIKAVAYLFKYIFKGNDRAHVRVTTDGENEIVHDEVRNYIDSRYTAACEAIWRLLEFPMHDKSHAVYRLPVNLPQEQPVYFNEDDDAEQIRRLCERAARTDNMLTAFFKLNAQDSNANEFLYTELCEHYVWNKRSKKWEPRQRHVPIISRIYYVSARESDRFYLRLLLQNVKGPKSFEDLRTVNGQVCATFKEAAILRGLVANDSEWIECLTEASVYNLPKQMRQLYAQICIYNNPADPKDLFENFKEFMIGDFLYQDEDRNVTRAENLAKQHIYRLFAIQGYSADFLGPVSYGQNDQIDIEYETRYAEETIPLLNEKQREFFDEISGQLSNPRLHEKNSRFYFLDGPGGSGKTFTYLAIISYARSRGFSVAAFATTGIAADLLPGGRTVHSGFKIPIRLTSTDRSTMTANQYQARQVIIPADLLIIDEVSMMSIHVINIIDLLLKDLMQSQEVFGGKLIIFGGDFRQISPIVPRGICVSSADLSIKKSPLWIYAKRFSLSTNMRSANFAEYNEWLLKLGNGTLRAESSRITDPEYFRVPDQFLVNSVDELTTEIYGAGLDPAYQDQAEEMAKKVILTTTNDLAHFFNTKISNSLIGENTIYYSIDNIAENHSGLQFNVECLHAMNPQGYPRHKLELKVGSIIMLIRNVEPQSGLLNGTRLVVTQLKRRTIKARILTGTHKNTEALIPRIIFQQNDQDPELPFKLVRRQFPVVLAFALTINKSQGQSFEKVGVYLPTPVFQHGMMYVALSRCKNPNNLKIFVEEIEEKQGAILLTVNNDRSIYTKNIVQFMADPAVPNRKPEAKRRAYKSTVRHKARSVKIDTFGWIPSRGGGAAATPAGLIPLAGYQAGGAAQPPHLRVSSYIDRQGLIPLTGYQAGGAAQPPPLRVSSYIDRQGVSPAGPDQDRREAPVLGLVII</sequence>
<protein>
    <recommendedName>
        <fullName evidence="1">ATP-dependent DNA helicase</fullName>
        <ecNumber evidence="1">5.6.2.3</ecNumber>
    </recommendedName>
</protein>
<feature type="domain" description="Helitron helicase-like" evidence="4">
    <location>
        <begin position="438"/>
        <end position="620"/>
    </location>
</feature>
<keyword evidence="1" id="KW-0227">DNA damage</keyword>
<feature type="domain" description="DNA helicase Pif1-like DEAD-box helicase" evidence="3">
    <location>
        <begin position="1054"/>
        <end position="1267"/>
    </location>
</feature>
<keyword evidence="2" id="KW-0175">Coiled coil</keyword>
<dbReference type="EC" id="5.6.2.3" evidence="1"/>
<dbReference type="EMBL" id="ASGP02000004">
    <property type="protein sequence ID" value="KAH9510515.1"/>
    <property type="molecule type" value="Genomic_DNA"/>
</dbReference>
<proteinExistence type="inferred from homology"/>
<dbReference type="GO" id="GO:0006310">
    <property type="term" value="P:DNA recombination"/>
    <property type="evidence" value="ECO:0007669"/>
    <property type="project" value="UniProtKB-KW"/>
</dbReference>
<dbReference type="InterPro" id="IPR025476">
    <property type="entry name" value="Helitron_helicase-like"/>
</dbReference>
<keyword evidence="1" id="KW-0378">Hydrolase</keyword>
<evidence type="ECO:0000256" key="1">
    <source>
        <dbReference type="RuleBase" id="RU363044"/>
    </source>
</evidence>
<dbReference type="Proteomes" id="UP000790347">
    <property type="component" value="Unassembled WGS sequence"/>
</dbReference>
<dbReference type="GO" id="GO:0016787">
    <property type="term" value="F:hydrolase activity"/>
    <property type="evidence" value="ECO:0007669"/>
    <property type="project" value="UniProtKB-KW"/>
</dbReference>
<keyword evidence="1" id="KW-0547">Nucleotide-binding</keyword>
<keyword evidence="7" id="KW-1185">Reference proteome</keyword>
<name>A0A922HT71_DERFA</name>
<feature type="domain" description="DNA helicase Pif1-like 2B" evidence="5">
    <location>
        <begin position="1361"/>
        <end position="1405"/>
    </location>
</feature>
<reference evidence="6" key="2">
    <citation type="journal article" date="2022" name="Res Sq">
        <title>Comparative Genomics Reveals Insights into the Divergent Evolution of Astigmatic Mites and Household Pest Adaptations.</title>
        <authorList>
            <person name="Xiong Q."/>
            <person name="Wan A.T.-Y."/>
            <person name="Liu X.-Y."/>
            <person name="Fung C.S.-H."/>
            <person name="Xiao X."/>
            <person name="Malainual N."/>
            <person name="Hou J."/>
            <person name="Wang L."/>
            <person name="Wang M."/>
            <person name="Yang K."/>
            <person name="Cui Y."/>
            <person name="Leung E."/>
            <person name="Nong W."/>
            <person name="Shin S.-K."/>
            <person name="Au S."/>
            <person name="Jeong K.Y."/>
            <person name="Chew F.T."/>
            <person name="Hui J."/>
            <person name="Leung T.F."/>
            <person name="Tungtrongchitr A."/>
            <person name="Zhong N."/>
            <person name="Liu Z."/>
            <person name="Tsui S."/>
        </authorList>
    </citation>
    <scope>NUCLEOTIDE SEQUENCE</scope>
    <source>
        <strain evidence="6">Derf</strain>
        <tissue evidence="6">Whole organism</tissue>
    </source>
</reference>
<evidence type="ECO:0000313" key="6">
    <source>
        <dbReference type="EMBL" id="KAH9510515.1"/>
    </source>
</evidence>
<dbReference type="SUPFAM" id="SSF52540">
    <property type="entry name" value="P-loop containing nucleoside triphosphate hydrolases"/>
    <property type="match status" value="2"/>
</dbReference>
<comment type="caution">
    <text evidence="6">The sequence shown here is derived from an EMBL/GenBank/DDBJ whole genome shotgun (WGS) entry which is preliminary data.</text>
</comment>
<dbReference type="InterPro" id="IPR027417">
    <property type="entry name" value="P-loop_NTPase"/>
</dbReference>
<organism evidence="6 7">
    <name type="scientific">Dermatophagoides farinae</name>
    <name type="common">American house dust mite</name>
    <dbReference type="NCBI Taxonomy" id="6954"/>
    <lineage>
        <taxon>Eukaryota</taxon>
        <taxon>Metazoa</taxon>
        <taxon>Ecdysozoa</taxon>
        <taxon>Arthropoda</taxon>
        <taxon>Chelicerata</taxon>
        <taxon>Arachnida</taxon>
        <taxon>Acari</taxon>
        <taxon>Acariformes</taxon>
        <taxon>Sarcoptiformes</taxon>
        <taxon>Astigmata</taxon>
        <taxon>Psoroptidia</taxon>
        <taxon>Analgoidea</taxon>
        <taxon>Pyroglyphidae</taxon>
        <taxon>Dermatophagoidinae</taxon>
        <taxon>Dermatophagoides</taxon>
    </lineage>
</organism>
<dbReference type="PANTHER" id="PTHR10492:SF57">
    <property type="entry name" value="ATP-DEPENDENT DNA HELICASE"/>
    <property type="match status" value="1"/>
</dbReference>
<dbReference type="Pfam" id="PF05970">
    <property type="entry name" value="PIF1"/>
    <property type="match status" value="1"/>
</dbReference>
<accession>A0A922HT71</accession>
<feature type="coiled-coil region" evidence="2">
    <location>
        <begin position="481"/>
        <end position="508"/>
    </location>
</feature>
<dbReference type="GO" id="GO:0043139">
    <property type="term" value="F:5'-3' DNA helicase activity"/>
    <property type="evidence" value="ECO:0007669"/>
    <property type="project" value="UniProtKB-EC"/>
</dbReference>
<dbReference type="GO" id="GO:0006281">
    <property type="term" value="P:DNA repair"/>
    <property type="evidence" value="ECO:0007669"/>
    <property type="project" value="UniProtKB-KW"/>
</dbReference>
<dbReference type="InterPro" id="IPR010285">
    <property type="entry name" value="DNA_helicase_pif1-like_DEAD"/>
</dbReference>
<dbReference type="PANTHER" id="PTHR10492">
    <property type="match status" value="1"/>
</dbReference>
<dbReference type="Pfam" id="PF21530">
    <property type="entry name" value="Pif1_2B_dom"/>
    <property type="match status" value="1"/>
</dbReference>
<keyword evidence="1" id="KW-0347">Helicase</keyword>
<evidence type="ECO:0000259" key="4">
    <source>
        <dbReference type="Pfam" id="PF14214"/>
    </source>
</evidence>